<keyword evidence="1" id="KW-0472">Membrane</keyword>
<feature type="transmembrane region" description="Helical" evidence="1">
    <location>
        <begin position="12"/>
        <end position="29"/>
    </location>
</feature>
<proteinExistence type="predicted"/>
<feature type="transmembrane region" description="Helical" evidence="1">
    <location>
        <begin position="41"/>
        <end position="58"/>
    </location>
</feature>
<keyword evidence="1" id="KW-0812">Transmembrane</keyword>
<sequence length="116" mass="13429">MFQGILHEEPSIWQFALVTVVLGGWAAWMTGRACAKTWRHWPSLIVYLLGLGLAVRFIHHALFNGTMLTLQYYLVDTVILIVFGVLGYRYTRAGQMTRQYHWLYERSGPLAWKLKG</sequence>
<dbReference type="EMBL" id="JAMXQS010000007">
    <property type="protein sequence ID" value="MCO6051278.1"/>
    <property type="molecule type" value="Genomic_DNA"/>
</dbReference>
<evidence type="ECO:0000259" key="2">
    <source>
        <dbReference type="Pfam" id="PF21741"/>
    </source>
</evidence>
<protein>
    <recommendedName>
        <fullName evidence="2">DUF6867 domain-containing protein</fullName>
    </recommendedName>
</protein>
<comment type="caution">
    <text evidence="3">The sequence shown here is derived from an EMBL/GenBank/DDBJ whole genome shotgun (WGS) entry which is preliminary data.</text>
</comment>
<keyword evidence="4" id="KW-1185">Reference proteome</keyword>
<dbReference type="Pfam" id="PF21741">
    <property type="entry name" value="DUF6867"/>
    <property type="match status" value="1"/>
</dbReference>
<reference evidence="3 4" key="1">
    <citation type="submission" date="2022-06" db="EMBL/GenBank/DDBJ databases">
        <title>Mesorhizobium sp. strain RP14 Genome sequencing and assembly.</title>
        <authorList>
            <person name="Kim I."/>
        </authorList>
    </citation>
    <scope>NUCLEOTIDE SEQUENCE [LARGE SCALE GENOMIC DNA]</scope>
    <source>
        <strain evidence="4">RP14(2022)</strain>
    </source>
</reference>
<evidence type="ECO:0000313" key="4">
    <source>
        <dbReference type="Proteomes" id="UP001205906"/>
    </source>
</evidence>
<dbReference type="RefSeq" id="WP_252820653.1">
    <property type="nucleotide sequence ID" value="NZ_JAMXQS010000007.1"/>
</dbReference>
<gene>
    <name evidence="3" type="ORF">NGM99_15950</name>
</gene>
<feature type="transmembrane region" description="Helical" evidence="1">
    <location>
        <begin position="70"/>
        <end position="88"/>
    </location>
</feature>
<organism evidence="3 4">
    <name type="scientific">Mesorhizobium liriopis</name>
    <dbReference type="NCBI Taxonomy" id="2953882"/>
    <lineage>
        <taxon>Bacteria</taxon>
        <taxon>Pseudomonadati</taxon>
        <taxon>Pseudomonadota</taxon>
        <taxon>Alphaproteobacteria</taxon>
        <taxon>Hyphomicrobiales</taxon>
        <taxon>Phyllobacteriaceae</taxon>
        <taxon>Mesorhizobium</taxon>
    </lineage>
</organism>
<accession>A0ABT1C9X1</accession>
<name>A0ABT1C9X1_9HYPH</name>
<dbReference type="InterPro" id="IPR049201">
    <property type="entry name" value="DUF6867"/>
</dbReference>
<evidence type="ECO:0000256" key="1">
    <source>
        <dbReference type="SAM" id="Phobius"/>
    </source>
</evidence>
<keyword evidence="1" id="KW-1133">Transmembrane helix</keyword>
<evidence type="ECO:0000313" key="3">
    <source>
        <dbReference type="EMBL" id="MCO6051278.1"/>
    </source>
</evidence>
<feature type="domain" description="DUF6867" evidence="2">
    <location>
        <begin position="11"/>
        <end position="114"/>
    </location>
</feature>
<dbReference type="Proteomes" id="UP001205906">
    <property type="component" value="Unassembled WGS sequence"/>
</dbReference>